<sequence length="134" mass="15284">MEKDLEVYKPHKECKYSHITRHDHTFRCATMYRIEWKPSSRASYQLLLVFVVEGGGWGGSLQILDGLLNGIDFASCFGHGDGVPMEDYEVDSVRSYFFHPITVPFAGAGQICSRRKLDRIFGLAFLSLCIRVFQ</sequence>
<proteinExistence type="predicted"/>
<reference evidence="1 2" key="2">
    <citation type="journal article" date="2014" name="J. Gen. Appl. Microbiol.">
        <title>The early diverging ascomycetous budding yeast Saitoella complicata has three histone deacetylases belonging to the Clr6, Hos2, and Rpd3 lineages.</title>
        <authorList>
            <person name="Nishida H."/>
            <person name="Matsumoto T."/>
            <person name="Kondo S."/>
            <person name="Hamamoto M."/>
            <person name="Yoshikawa H."/>
        </authorList>
    </citation>
    <scope>NUCLEOTIDE SEQUENCE [LARGE SCALE GENOMIC DNA]</scope>
    <source>
        <strain evidence="1 2">NRRL Y-17804</strain>
    </source>
</reference>
<reference evidence="1 2" key="1">
    <citation type="journal article" date="2011" name="J. Gen. Appl. Microbiol.">
        <title>Draft genome sequencing of the enigmatic yeast Saitoella complicata.</title>
        <authorList>
            <person name="Nishida H."/>
            <person name="Hamamoto M."/>
            <person name="Sugiyama J."/>
        </authorList>
    </citation>
    <scope>NUCLEOTIDE SEQUENCE [LARGE SCALE GENOMIC DNA]</scope>
    <source>
        <strain evidence="1 2">NRRL Y-17804</strain>
    </source>
</reference>
<keyword evidence="2" id="KW-1185">Reference proteome</keyword>
<reference evidence="1 2" key="3">
    <citation type="journal article" date="2015" name="Genome Announc.">
        <title>Draft Genome Sequence of the Archiascomycetous Yeast Saitoella complicata.</title>
        <authorList>
            <person name="Yamauchi K."/>
            <person name="Kondo S."/>
            <person name="Hamamoto M."/>
            <person name="Takahashi Y."/>
            <person name="Ogura Y."/>
            <person name="Hayashi T."/>
            <person name="Nishida H."/>
        </authorList>
    </citation>
    <scope>NUCLEOTIDE SEQUENCE [LARGE SCALE GENOMIC DNA]</scope>
    <source>
        <strain evidence="1 2">NRRL Y-17804</strain>
    </source>
</reference>
<comment type="caution">
    <text evidence="1">The sequence shown here is derived from an EMBL/GenBank/DDBJ whole genome shotgun (WGS) entry which is preliminary data.</text>
</comment>
<dbReference type="EMBL" id="BACD03000031">
    <property type="protein sequence ID" value="GAO50298.1"/>
    <property type="molecule type" value="Genomic_DNA"/>
</dbReference>
<gene>
    <name evidence="1" type="ORF">G7K_4428-t1</name>
</gene>
<dbReference type="AlphaFoldDB" id="A0A0E9NKF8"/>
<organism evidence="1 2">
    <name type="scientific">Saitoella complicata (strain BCRC 22490 / CBS 7301 / JCM 7358 / NBRC 10748 / NRRL Y-17804)</name>
    <dbReference type="NCBI Taxonomy" id="698492"/>
    <lineage>
        <taxon>Eukaryota</taxon>
        <taxon>Fungi</taxon>
        <taxon>Dikarya</taxon>
        <taxon>Ascomycota</taxon>
        <taxon>Taphrinomycotina</taxon>
        <taxon>Taphrinomycotina incertae sedis</taxon>
        <taxon>Saitoella</taxon>
    </lineage>
</organism>
<evidence type="ECO:0000313" key="1">
    <source>
        <dbReference type="EMBL" id="GAO50298.1"/>
    </source>
</evidence>
<protein>
    <submittedName>
        <fullName evidence="1">Uncharacterized protein</fullName>
    </submittedName>
</protein>
<dbReference type="Proteomes" id="UP000033140">
    <property type="component" value="Unassembled WGS sequence"/>
</dbReference>
<accession>A0A0E9NKF8</accession>
<evidence type="ECO:0000313" key="2">
    <source>
        <dbReference type="Proteomes" id="UP000033140"/>
    </source>
</evidence>
<name>A0A0E9NKF8_SAICN</name>